<evidence type="ECO:0000256" key="1">
    <source>
        <dbReference type="ARBA" id="ARBA00004377"/>
    </source>
</evidence>
<feature type="domain" description="General secretion pathway GspH" evidence="12">
    <location>
        <begin position="45"/>
        <end position="161"/>
    </location>
</feature>
<comment type="caution">
    <text evidence="13">The sequence shown here is derived from an EMBL/GenBank/DDBJ whole genome shotgun (WGS) entry which is preliminary data.</text>
</comment>
<evidence type="ECO:0000256" key="10">
    <source>
        <dbReference type="ARBA" id="ARBA00030775"/>
    </source>
</evidence>
<organism evidence="13 14">
    <name type="scientific">Microbulbifer rhizosphaerae</name>
    <dbReference type="NCBI Taxonomy" id="1562603"/>
    <lineage>
        <taxon>Bacteria</taxon>
        <taxon>Pseudomonadati</taxon>
        <taxon>Pseudomonadota</taxon>
        <taxon>Gammaproteobacteria</taxon>
        <taxon>Cellvibrionales</taxon>
        <taxon>Microbulbiferaceae</taxon>
        <taxon>Microbulbifer</taxon>
    </lineage>
</organism>
<proteinExistence type="inferred from homology"/>
<dbReference type="AlphaFoldDB" id="A0A7W4Z9V1"/>
<dbReference type="RefSeq" id="WP_183458315.1">
    <property type="nucleotide sequence ID" value="NZ_JACHWZ010000005.1"/>
</dbReference>
<keyword evidence="4" id="KW-0488">Methylation</keyword>
<dbReference type="Proteomes" id="UP000535937">
    <property type="component" value="Unassembled WGS sequence"/>
</dbReference>
<evidence type="ECO:0000256" key="7">
    <source>
        <dbReference type="ARBA" id="ARBA00022989"/>
    </source>
</evidence>
<evidence type="ECO:0000256" key="8">
    <source>
        <dbReference type="ARBA" id="ARBA00023136"/>
    </source>
</evidence>
<evidence type="ECO:0000256" key="9">
    <source>
        <dbReference type="ARBA" id="ARBA00025772"/>
    </source>
</evidence>
<dbReference type="InterPro" id="IPR022346">
    <property type="entry name" value="T2SS_GspH"/>
</dbReference>
<name>A0A7W4Z9V1_9GAMM</name>
<accession>A0A7W4Z9V1</accession>
<dbReference type="Gene3D" id="3.55.40.10">
    <property type="entry name" value="minor pseudopilin epsh domain"/>
    <property type="match status" value="1"/>
</dbReference>
<evidence type="ECO:0000313" key="13">
    <source>
        <dbReference type="EMBL" id="MBB3060644.1"/>
    </source>
</evidence>
<dbReference type="EMBL" id="JACHWZ010000005">
    <property type="protein sequence ID" value="MBB3060644.1"/>
    <property type="molecule type" value="Genomic_DNA"/>
</dbReference>
<sequence>MTVPRPAAGFTLIELMCVIAILAIVIAIGVPSFSTMIKDNRAVTAINDLNATLQYARAEAVRRGGRVGVGAIDSDVNNGLRVWADDGNGNFEDGEEVLRVFTIDSGNITVAAAVGGTDNQDIDFTFNGRGLVSGLTDMTTFGLCDDRAGNYGRQLTLLTSGVVRLTTDIACTGSQEK</sequence>
<evidence type="ECO:0000256" key="11">
    <source>
        <dbReference type="SAM" id="Phobius"/>
    </source>
</evidence>
<dbReference type="GO" id="GO:0015627">
    <property type="term" value="C:type II protein secretion system complex"/>
    <property type="evidence" value="ECO:0007669"/>
    <property type="project" value="InterPro"/>
</dbReference>
<evidence type="ECO:0000256" key="3">
    <source>
        <dbReference type="ARBA" id="ARBA00022475"/>
    </source>
</evidence>
<keyword evidence="3" id="KW-1003">Cell membrane</keyword>
<dbReference type="InterPro" id="IPR045584">
    <property type="entry name" value="Pilin-like"/>
</dbReference>
<evidence type="ECO:0000256" key="2">
    <source>
        <dbReference type="ARBA" id="ARBA00021549"/>
    </source>
</evidence>
<comment type="similarity">
    <text evidence="9">Belongs to the GSP H family.</text>
</comment>
<keyword evidence="8 11" id="KW-0472">Membrane</keyword>
<keyword evidence="5" id="KW-0997">Cell inner membrane</keyword>
<keyword evidence="6 11" id="KW-0812">Transmembrane</keyword>
<keyword evidence="14" id="KW-1185">Reference proteome</keyword>
<dbReference type="GO" id="GO:0015628">
    <property type="term" value="P:protein secretion by the type II secretion system"/>
    <property type="evidence" value="ECO:0007669"/>
    <property type="project" value="InterPro"/>
</dbReference>
<evidence type="ECO:0000256" key="5">
    <source>
        <dbReference type="ARBA" id="ARBA00022519"/>
    </source>
</evidence>
<dbReference type="NCBIfam" id="TIGR02532">
    <property type="entry name" value="IV_pilin_GFxxxE"/>
    <property type="match status" value="1"/>
</dbReference>
<dbReference type="InterPro" id="IPR012902">
    <property type="entry name" value="N_methyl_site"/>
</dbReference>
<evidence type="ECO:0000256" key="4">
    <source>
        <dbReference type="ARBA" id="ARBA00022481"/>
    </source>
</evidence>
<feature type="transmembrane region" description="Helical" evidence="11">
    <location>
        <begin position="12"/>
        <end position="33"/>
    </location>
</feature>
<dbReference type="Pfam" id="PF07963">
    <property type="entry name" value="N_methyl"/>
    <property type="match status" value="1"/>
</dbReference>
<evidence type="ECO:0000259" key="12">
    <source>
        <dbReference type="Pfam" id="PF12019"/>
    </source>
</evidence>
<evidence type="ECO:0000313" key="14">
    <source>
        <dbReference type="Proteomes" id="UP000535937"/>
    </source>
</evidence>
<dbReference type="GO" id="GO:0005886">
    <property type="term" value="C:plasma membrane"/>
    <property type="evidence" value="ECO:0007669"/>
    <property type="project" value="UniProtKB-SubCell"/>
</dbReference>
<protein>
    <recommendedName>
        <fullName evidence="2">Type II secretion system protein H</fullName>
    </recommendedName>
    <alternativeName>
        <fullName evidence="10">General secretion pathway protein H</fullName>
    </alternativeName>
</protein>
<gene>
    <name evidence="13" type="ORF">FHS09_001463</name>
</gene>
<keyword evidence="7 11" id="KW-1133">Transmembrane helix</keyword>
<dbReference type="SUPFAM" id="SSF54523">
    <property type="entry name" value="Pili subunits"/>
    <property type="match status" value="1"/>
</dbReference>
<evidence type="ECO:0000256" key="6">
    <source>
        <dbReference type="ARBA" id="ARBA00022692"/>
    </source>
</evidence>
<reference evidence="13 14" key="1">
    <citation type="submission" date="2020-08" db="EMBL/GenBank/DDBJ databases">
        <title>Genomic Encyclopedia of Type Strains, Phase III (KMG-III): the genomes of soil and plant-associated and newly described type strains.</title>
        <authorList>
            <person name="Whitman W."/>
        </authorList>
    </citation>
    <scope>NUCLEOTIDE SEQUENCE [LARGE SCALE GENOMIC DNA]</scope>
    <source>
        <strain evidence="13 14">CECT 8799</strain>
    </source>
</reference>
<comment type="subcellular location">
    <subcellularLocation>
        <location evidence="1">Cell inner membrane</location>
        <topology evidence="1">Single-pass membrane protein</topology>
    </subcellularLocation>
</comment>
<dbReference type="Pfam" id="PF12019">
    <property type="entry name" value="GspH"/>
    <property type="match status" value="1"/>
</dbReference>